<feature type="domain" description="Ubiquitin-like protease family profile" evidence="4">
    <location>
        <begin position="4"/>
        <end position="63"/>
    </location>
</feature>
<dbReference type="InParanoid" id="A0A2P5D2L3"/>
<dbReference type="InterPro" id="IPR003653">
    <property type="entry name" value="Peptidase_C48_C"/>
</dbReference>
<dbReference type="OrthoDB" id="2288540at2759"/>
<evidence type="ECO:0000259" key="4">
    <source>
        <dbReference type="Pfam" id="PF02902"/>
    </source>
</evidence>
<evidence type="ECO:0000256" key="2">
    <source>
        <dbReference type="ARBA" id="ARBA00022670"/>
    </source>
</evidence>
<keyword evidence="2 5" id="KW-0645">Protease</keyword>
<organism evidence="5 6">
    <name type="scientific">Trema orientale</name>
    <name type="common">Charcoal tree</name>
    <name type="synonym">Celtis orientalis</name>
    <dbReference type="NCBI Taxonomy" id="63057"/>
    <lineage>
        <taxon>Eukaryota</taxon>
        <taxon>Viridiplantae</taxon>
        <taxon>Streptophyta</taxon>
        <taxon>Embryophyta</taxon>
        <taxon>Tracheophyta</taxon>
        <taxon>Spermatophyta</taxon>
        <taxon>Magnoliopsida</taxon>
        <taxon>eudicotyledons</taxon>
        <taxon>Gunneridae</taxon>
        <taxon>Pentapetalae</taxon>
        <taxon>rosids</taxon>
        <taxon>fabids</taxon>
        <taxon>Rosales</taxon>
        <taxon>Cannabaceae</taxon>
        <taxon>Trema</taxon>
    </lineage>
</organism>
<dbReference type="GO" id="GO:0008234">
    <property type="term" value="F:cysteine-type peptidase activity"/>
    <property type="evidence" value="ECO:0007669"/>
    <property type="project" value="InterPro"/>
</dbReference>
<dbReference type="InterPro" id="IPR038765">
    <property type="entry name" value="Papain-like_cys_pep_sf"/>
</dbReference>
<reference evidence="6" key="1">
    <citation type="submission" date="2016-06" db="EMBL/GenBank/DDBJ databases">
        <title>Parallel loss of symbiosis genes in relatives of nitrogen-fixing non-legume Parasponia.</title>
        <authorList>
            <person name="Van Velzen R."/>
            <person name="Holmer R."/>
            <person name="Bu F."/>
            <person name="Rutten L."/>
            <person name="Van Zeijl A."/>
            <person name="Liu W."/>
            <person name="Santuari L."/>
            <person name="Cao Q."/>
            <person name="Sharma T."/>
            <person name="Shen D."/>
            <person name="Roswanjaya Y."/>
            <person name="Wardhani T."/>
            <person name="Kalhor M.S."/>
            <person name="Jansen J."/>
            <person name="Van den Hoogen J."/>
            <person name="Gungor B."/>
            <person name="Hartog M."/>
            <person name="Hontelez J."/>
            <person name="Verver J."/>
            <person name="Yang W.-C."/>
            <person name="Schijlen E."/>
            <person name="Repin R."/>
            <person name="Schilthuizen M."/>
            <person name="Schranz E."/>
            <person name="Heidstra R."/>
            <person name="Miyata K."/>
            <person name="Fedorova E."/>
            <person name="Kohlen W."/>
            <person name="Bisseling T."/>
            <person name="Smit S."/>
            <person name="Geurts R."/>
        </authorList>
    </citation>
    <scope>NUCLEOTIDE SEQUENCE [LARGE SCALE GENOMIC DNA]</scope>
    <source>
        <strain evidence="6">cv. RG33-2</strain>
    </source>
</reference>
<proteinExistence type="inferred from homology"/>
<dbReference type="Pfam" id="PF02902">
    <property type="entry name" value="Peptidase_C48"/>
    <property type="match status" value="1"/>
</dbReference>
<dbReference type="AlphaFoldDB" id="A0A2P5D2L3"/>
<evidence type="ECO:0000256" key="3">
    <source>
        <dbReference type="ARBA" id="ARBA00022801"/>
    </source>
</evidence>
<dbReference type="GO" id="GO:0006508">
    <property type="term" value="P:proteolysis"/>
    <property type="evidence" value="ECO:0007669"/>
    <property type="project" value="UniProtKB-KW"/>
</dbReference>
<dbReference type="SUPFAM" id="SSF54001">
    <property type="entry name" value="Cysteine proteinases"/>
    <property type="match status" value="1"/>
</dbReference>
<sequence length="117" mass="13532">MTNLDLILDDDISETKRDGWSFSKFRVTTQQDAPQQTNGTDCGIYVINLMEQRHMKELEQSKYNSHDERARLVLKIVWSPYNIGVSTVVADVKHYLRRSPVLRMIKSYGISRKGSIV</sequence>
<comment type="similarity">
    <text evidence="1">Belongs to the peptidase C48 family.</text>
</comment>
<comment type="caution">
    <text evidence="5">The sequence shown here is derived from an EMBL/GenBank/DDBJ whole genome shotgun (WGS) entry which is preliminary data.</text>
</comment>
<evidence type="ECO:0000256" key="1">
    <source>
        <dbReference type="ARBA" id="ARBA00005234"/>
    </source>
</evidence>
<name>A0A2P5D2L3_TREOI</name>
<accession>A0A2P5D2L3</accession>
<dbReference type="EMBL" id="JXTC01000303">
    <property type="protein sequence ID" value="PON67530.1"/>
    <property type="molecule type" value="Genomic_DNA"/>
</dbReference>
<protein>
    <submittedName>
        <fullName evidence="5">Ulp1 protease family, C-terminal catalytic domain containing protein</fullName>
    </submittedName>
</protein>
<keyword evidence="3" id="KW-0378">Hydrolase</keyword>
<keyword evidence="6" id="KW-1185">Reference proteome</keyword>
<dbReference type="Proteomes" id="UP000237000">
    <property type="component" value="Unassembled WGS sequence"/>
</dbReference>
<gene>
    <name evidence="5" type="ORF">TorRG33x02_264370</name>
</gene>
<dbReference type="Gene3D" id="3.40.395.10">
    <property type="entry name" value="Adenoviral Proteinase, Chain A"/>
    <property type="match status" value="1"/>
</dbReference>
<evidence type="ECO:0000313" key="6">
    <source>
        <dbReference type="Proteomes" id="UP000237000"/>
    </source>
</evidence>
<evidence type="ECO:0000313" key="5">
    <source>
        <dbReference type="EMBL" id="PON67530.1"/>
    </source>
</evidence>